<dbReference type="PANTHER" id="PTHR11482:SF6">
    <property type="entry name" value="ORNITHINE DECARBOXYLASE 1-RELATED"/>
    <property type="match status" value="1"/>
</dbReference>
<evidence type="ECO:0000256" key="4">
    <source>
        <dbReference type="ARBA" id="ARBA00023115"/>
    </source>
</evidence>
<dbReference type="Gene3D" id="3.20.20.10">
    <property type="entry name" value="Alanine racemase"/>
    <property type="match status" value="1"/>
</dbReference>
<dbReference type="GO" id="GO:0004586">
    <property type="term" value="F:ornithine decarboxylase activity"/>
    <property type="evidence" value="ECO:0007669"/>
    <property type="project" value="UniProtKB-EC"/>
</dbReference>
<keyword evidence="14" id="KW-1185">Reference proteome</keyword>
<name>A0AAN9AYA1_9CAEN</name>
<keyword evidence="4" id="KW-0620">Polyamine biosynthesis</keyword>
<dbReference type="InterPro" id="IPR029066">
    <property type="entry name" value="PLP-binding_barrel"/>
</dbReference>
<dbReference type="GO" id="GO:0005737">
    <property type="term" value="C:cytoplasm"/>
    <property type="evidence" value="ECO:0007669"/>
    <property type="project" value="TreeGrafter"/>
</dbReference>
<comment type="cofactor">
    <cofactor evidence="1 11">
        <name>pyridoxal 5'-phosphate</name>
        <dbReference type="ChEBI" id="CHEBI:597326"/>
    </cofactor>
</comment>
<feature type="modified residue" description="N6-(pyridoxal phosphate)lysine" evidence="11">
    <location>
        <position position="70"/>
    </location>
</feature>
<keyword evidence="5" id="KW-0456">Lyase</keyword>
<comment type="pathway">
    <text evidence="6">Amine and polyamine biosynthesis; putrescine biosynthesis via L-ornithine pathway; putrescine from L-ornithine: step 1/1.</text>
</comment>
<dbReference type="Gene3D" id="2.40.37.10">
    <property type="entry name" value="Lyase, Ornithine Decarboxylase, Chain A, domain 1"/>
    <property type="match status" value="1"/>
</dbReference>
<evidence type="ECO:0000256" key="5">
    <source>
        <dbReference type="ARBA" id="ARBA00023239"/>
    </source>
</evidence>
<comment type="function">
    <text evidence="8">Catalyzes the first and rate-limiting step of polyamine biosynthesis that converts ornithine into putrescine, which is the precursor for the polyamines, spermidine and spermine. Polyamines are essential for cell proliferation and are implicated in cellular processes, ranging from DNA replication to apoptosis.</text>
</comment>
<dbReference type="InterPro" id="IPR022653">
    <property type="entry name" value="De-COase2_pyr-phos_BS"/>
</dbReference>
<evidence type="ECO:0000256" key="1">
    <source>
        <dbReference type="ARBA" id="ARBA00001933"/>
    </source>
</evidence>
<comment type="subunit">
    <text evidence="9">Homodimer. Only the dimer is catalytically active, as the active sites are constructed of residues from both monomers.</text>
</comment>
<dbReference type="InterPro" id="IPR022644">
    <property type="entry name" value="De-COase2_N"/>
</dbReference>
<evidence type="ECO:0000256" key="2">
    <source>
        <dbReference type="ARBA" id="ARBA00008872"/>
    </source>
</evidence>
<dbReference type="FunFam" id="3.20.20.10:FF:000005">
    <property type="entry name" value="Ornithine decarboxylase"/>
    <property type="match status" value="1"/>
</dbReference>
<dbReference type="InterPro" id="IPR000183">
    <property type="entry name" value="Orn/DAP/Arg_de-COase"/>
</dbReference>
<reference evidence="13 14" key="1">
    <citation type="submission" date="2024-02" db="EMBL/GenBank/DDBJ databases">
        <title>Chromosome-scale genome assembly of the rough periwinkle Littorina saxatilis.</title>
        <authorList>
            <person name="De Jode A."/>
            <person name="Faria R."/>
            <person name="Formenti G."/>
            <person name="Sims Y."/>
            <person name="Smith T.P."/>
            <person name="Tracey A."/>
            <person name="Wood J.M.D."/>
            <person name="Zagrodzka Z.B."/>
            <person name="Johannesson K."/>
            <person name="Butlin R.K."/>
            <person name="Leder E.H."/>
        </authorList>
    </citation>
    <scope>NUCLEOTIDE SEQUENCE [LARGE SCALE GENOMIC DNA]</scope>
    <source>
        <strain evidence="13">Snail1</strain>
        <tissue evidence="13">Muscle</tissue>
    </source>
</reference>
<organism evidence="13 14">
    <name type="scientific">Littorina saxatilis</name>
    <dbReference type="NCBI Taxonomy" id="31220"/>
    <lineage>
        <taxon>Eukaryota</taxon>
        <taxon>Metazoa</taxon>
        <taxon>Spiralia</taxon>
        <taxon>Lophotrochozoa</taxon>
        <taxon>Mollusca</taxon>
        <taxon>Gastropoda</taxon>
        <taxon>Caenogastropoda</taxon>
        <taxon>Littorinimorpha</taxon>
        <taxon>Littorinoidea</taxon>
        <taxon>Littorinidae</taxon>
        <taxon>Littorina</taxon>
    </lineage>
</organism>
<evidence type="ECO:0000313" key="14">
    <source>
        <dbReference type="Proteomes" id="UP001374579"/>
    </source>
</evidence>
<evidence type="ECO:0000256" key="10">
    <source>
        <dbReference type="ARBA" id="ARBA00049127"/>
    </source>
</evidence>
<dbReference type="InterPro" id="IPR002433">
    <property type="entry name" value="Orn_de-COase"/>
</dbReference>
<evidence type="ECO:0000256" key="7">
    <source>
        <dbReference type="ARBA" id="ARBA00034138"/>
    </source>
</evidence>
<proteinExistence type="inferred from homology"/>
<gene>
    <name evidence="13" type="ORF">V1264_005012</name>
</gene>
<dbReference type="SUPFAM" id="SSF51419">
    <property type="entry name" value="PLP-binding barrel"/>
    <property type="match status" value="1"/>
</dbReference>
<accession>A0AAN9AYA1</accession>
<comment type="catalytic activity">
    <reaction evidence="10">
        <text>L-ornithine + H(+) = putrescine + CO2</text>
        <dbReference type="Rhea" id="RHEA:22964"/>
        <dbReference type="ChEBI" id="CHEBI:15378"/>
        <dbReference type="ChEBI" id="CHEBI:16526"/>
        <dbReference type="ChEBI" id="CHEBI:46911"/>
        <dbReference type="ChEBI" id="CHEBI:326268"/>
        <dbReference type="EC" id="4.1.1.17"/>
    </reaction>
</comment>
<feature type="active site" description="Proton donor" evidence="11">
    <location>
        <position position="362"/>
    </location>
</feature>
<dbReference type="CDD" id="cd00622">
    <property type="entry name" value="PLPDE_III_ODC"/>
    <property type="match status" value="1"/>
</dbReference>
<dbReference type="Proteomes" id="UP001374579">
    <property type="component" value="Unassembled WGS sequence"/>
</dbReference>
<dbReference type="EC" id="4.1.1.17" evidence="7"/>
<evidence type="ECO:0000256" key="3">
    <source>
        <dbReference type="ARBA" id="ARBA00022898"/>
    </source>
</evidence>
<dbReference type="PRINTS" id="PR01179">
    <property type="entry name" value="ODADCRBXLASE"/>
</dbReference>
<feature type="domain" description="Orn/DAP/Arg decarboxylase 2 N-terminal" evidence="12">
    <location>
        <begin position="46"/>
        <end position="279"/>
    </location>
</feature>
<dbReference type="EMBL" id="JBAMIC010000014">
    <property type="protein sequence ID" value="KAK7095625.1"/>
    <property type="molecule type" value="Genomic_DNA"/>
</dbReference>
<evidence type="ECO:0000256" key="11">
    <source>
        <dbReference type="PIRSR" id="PIRSR600183-50"/>
    </source>
</evidence>
<dbReference type="PRINTS" id="PR01182">
    <property type="entry name" value="ORNDCRBXLASE"/>
</dbReference>
<evidence type="ECO:0000256" key="9">
    <source>
        <dbReference type="ARBA" id="ARBA00046672"/>
    </source>
</evidence>
<sequence>MKHENFGKDCQVQLHTESKPFMKLVQETAAELKLQDKEDAFFLVDLGDIVKKVEMWRQCLPRVEPFYAVKCNPDRAVLRLLAHLGIGFDCASKKEMSEIVDLGVEPSRIVFAHTCKPRTDIRYAAQVNVDLMTFDNEEELRKIKAFFPSARLLLRILPPANFNVQYAFGDKFGCHQLQASSLLRTARDLGLDVVGVSFHVGSGVEEGEVYAAAVRSAATVFDEAHALGFHFHILDVGGGFFSAPAVFRPVAEVLRTALDLHFPEKRKVRIMAEPGRYFVEAAFSLTVTVIAKRRASPRVASNGNGVEGLEEKEAFEYYVNDGIHGSFHNVTLGVCNQLMEIRPVHPPENAKRHVSSLWGPTCNGGDKIFSDVMLPELQVGDVINFTQMGAYTICLTTSFNGIPRPLIFYHCCDTVWEKLFPTDRQTAEPEK</sequence>
<keyword evidence="3 11" id="KW-0663">Pyridoxal phosphate</keyword>
<evidence type="ECO:0000256" key="6">
    <source>
        <dbReference type="ARBA" id="ARBA00034115"/>
    </source>
</evidence>
<dbReference type="Pfam" id="PF02784">
    <property type="entry name" value="Orn_Arg_deC_N"/>
    <property type="match status" value="1"/>
</dbReference>
<comment type="caution">
    <text evidence="13">The sequence shown here is derived from an EMBL/GenBank/DDBJ whole genome shotgun (WGS) entry which is preliminary data.</text>
</comment>
<evidence type="ECO:0000313" key="13">
    <source>
        <dbReference type="EMBL" id="KAK7095625.1"/>
    </source>
</evidence>
<protein>
    <recommendedName>
        <fullName evidence="7">ornithine decarboxylase</fullName>
        <ecNumber evidence="7">4.1.1.17</ecNumber>
    </recommendedName>
</protein>
<dbReference type="InterPro" id="IPR009006">
    <property type="entry name" value="Ala_racemase/Decarboxylase_C"/>
</dbReference>
<comment type="similarity">
    <text evidence="2">Belongs to the Orn/Lys/Arg decarboxylase class-II family.</text>
</comment>
<dbReference type="AlphaFoldDB" id="A0AAN9AYA1"/>
<evidence type="ECO:0000256" key="8">
    <source>
        <dbReference type="ARBA" id="ARBA00037173"/>
    </source>
</evidence>
<dbReference type="PROSITE" id="PS00878">
    <property type="entry name" value="ODR_DC_2_1"/>
    <property type="match status" value="1"/>
</dbReference>
<evidence type="ECO:0000259" key="12">
    <source>
        <dbReference type="Pfam" id="PF02784"/>
    </source>
</evidence>
<dbReference type="PANTHER" id="PTHR11482">
    <property type="entry name" value="ARGININE/DIAMINOPIMELATE/ORNITHINE DECARBOXYLASE"/>
    <property type="match status" value="1"/>
</dbReference>
<dbReference type="GO" id="GO:0033387">
    <property type="term" value="P:putrescine biosynthetic process from arginine, via ornithine"/>
    <property type="evidence" value="ECO:0007669"/>
    <property type="project" value="TreeGrafter"/>
</dbReference>
<dbReference type="SUPFAM" id="SSF50621">
    <property type="entry name" value="Alanine racemase C-terminal domain-like"/>
    <property type="match status" value="1"/>
</dbReference>